<comment type="catalytic activity">
    <reaction evidence="5 6">
        <text>O-phospho-L-threonyl-[protein] + H2O = L-threonyl-[protein] + phosphate</text>
        <dbReference type="Rhea" id="RHEA:47004"/>
        <dbReference type="Rhea" id="RHEA-COMP:11060"/>
        <dbReference type="Rhea" id="RHEA-COMP:11605"/>
        <dbReference type="ChEBI" id="CHEBI:15377"/>
        <dbReference type="ChEBI" id="CHEBI:30013"/>
        <dbReference type="ChEBI" id="CHEBI:43474"/>
        <dbReference type="ChEBI" id="CHEBI:61977"/>
        <dbReference type="EC" id="3.1.3.16"/>
    </reaction>
</comment>
<dbReference type="PROSITE" id="PS50969">
    <property type="entry name" value="FCP1"/>
    <property type="match status" value="1"/>
</dbReference>
<name>A0A0B1PA96_UNCNE</name>
<dbReference type="Gene3D" id="3.40.50.1000">
    <property type="entry name" value="HAD superfamily/HAD-like"/>
    <property type="match status" value="1"/>
</dbReference>
<dbReference type="PROSITE" id="PS50172">
    <property type="entry name" value="BRCT"/>
    <property type="match status" value="1"/>
</dbReference>
<dbReference type="Pfam" id="PF00533">
    <property type="entry name" value="BRCT"/>
    <property type="match status" value="1"/>
</dbReference>
<feature type="compositionally biased region" description="Polar residues" evidence="7">
    <location>
        <begin position="837"/>
        <end position="848"/>
    </location>
</feature>
<reference evidence="10 11" key="1">
    <citation type="journal article" date="2014" name="BMC Genomics">
        <title>Adaptive genomic structural variation in the grape powdery mildew pathogen, Erysiphe necator.</title>
        <authorList>
            <person name="Jones L."/>
            <person name="Riaz S."/>
            <person name="Morales-Cruz A."/>
            <person name="Amrine K.C."/>
            <person name="McGuire B."/>
            <person name="Gubler W.D."/>
            <person name="Walker M.A."/>
            <person name="Cantu D."/>
        </authorList>
    </citation>
    <scope>NUCLEOTIDE SEQUENCE [LARGE SCALE GENOMIC DNA]</scope>
    <source>
        <strain evidence="11">c</strain>
    </source>
</reference>
<dbReference type="NCBIfam" id="TIGR02250">
    <property type="entry name" value="FCP1_euk"/>
    <property type="match status" value="1"/>
</dbReference>
<dbReference type="InterPro" id="IPR011947">
    <property type="entry name" value="FCP1_euk"/>
</dbReference>
<keyword evidence="3 6" id="KW-0539">Nucleus</keyword>
<dbReference type="InterPro" id="IPR036412">
    <property type="entry name" value="HAD-like_sf"/>
</dbReference>
<evidence type="ECO:0000259" key="8">
    <source>
        <dbReference type="PROSITE" id="PS50172"/>
    </source>
</evidence>
<dbReference type="AlphaFoldDB" id="A0A0B1PA96"/>
<dbReference type="CDD" id="cd07521">
    <property type="entry name" value="HAD_FCP1-like"/>
    <property type="match status" value="1"/>
</dbReference>
<organism evidence="10 11">
    <name type="scientific">Uncinula necator</name>
    <name type="common">Grape powdery mildew</name>
    <dbReference type="NCBI Taxonomy" id="52586"/>
    <lineage>
        <taxon>Eukaryota</taxon>
        <taxon>Fungi</taxon>
        <taxon>Dikarya</taxon>
        <taxon>Ascomycota</taxon>
        <taxon>Pezizomycotina</taxon>
        <taxon>Leotiomycetes</taxon>
        <taxon>Erysiphales</taxon>
        <taxon>Erysiphaceae</taxon>
        <taxon>Erysiphe</taxon>
    </lineage>
</organism>
<dbReference type="SUPFAM" id="SSF52113">
    <property type="entry name" value="BRCT domain"/>
    <property type="match status" value="1"/>
</dbReference>
<dbReference type="PANTHER" id="PTHR23081:SF36">
    <property type="entry name" value="RNA POLYMERASE II SUBUNIT A C-TERMINAL DOMAIN PHOSPHATASE"/>
    <property type="match status" value="1"/>
</dbReference>
<feature type="region of interest" description="Disordered" evidence="7">
    <location>
        <begin position="368"/>
        <end position="387"/>
    </location>
</feature>
<comment type="caution">
    <text evidence="10">The sequence shown here is derived from an EMBL/GenBank/DDBJ whole genome shotgun (WGS) entry which is preliminary data.</text>
</comment>
<feature type="region of interest" description="Disordered" evidence="7">
    <location>
        <begin position="821"/>
        <end position="848"/>
    </location>
</feature>
<dbReference type="EC" id="3.1.3.16" evidence="6"/>
<dbReference type="PANTHER" id="PTHR23081">
    <property type="entry name" value="RNA POLYMERASE II CTD PHOSPHATASE"/>
    <property type="match status" value="1"/>
</dbReference>
<evidence type="ECO:0000256" key="3">
    <source>
        <dbReference type="ARBA" id="ARBA00023242"/>
    </source>
</evidence>
<dbReference type="FunFam" id="3.40.50.1000:FF:000142">
    <property type="entry name" value="Similar to FCP1-like phosphatase"/>
    <property type="match status" value="1"/>
</dbReference>
<protein>
    <recommendedName>
        <fullName evidence="6">RNA polymerase II subunit A C-terminal domain phosphatase</fullName>
        <ecNumber evidence="6">3.1.3.16</ecNumber>
    </recommendedName>
</protein>
<dbReference type="InterPro" id="IPR023214">
    <property type="entry name" value="HAD_sf"/>
</dbReference>
<feature type="compositionally biased region" description="Basic and acidic residues" evidence="7">
    <location>
        <begin position="368"/>
        <end position="381"/>
    </location>
</feature>
<evidence type="ECO:0000256" key="7">
    <source>
        <dbReference type="SAM" id="MobiDB-lite"/>
    </source>
</evidence>
<dbReference type="InterPro" id="IPR001357">
    <property type="entry name" value="BRCT_dom"/>
</dbReference>
<comment type="function">
    <text evidence="6">This promotes the activity of RNA polymerase II.</text>
</comment>
<feature type="region of interest" description="Disordered" evidence="7">
    <location>
        <begin position="435"/>
        <end position="456"/>
    </location>
</feature>
<dbReference type="OMA" id="DQTVIHC"/>
<dbReference type="Gene3D" id="3.40.50.10190">
    <property type="entry name" value="BRCT domain"/>
    <property type="match status" value="1"/>
</dbReference>
<gene>
    <name evidence="10" type="ORF">EV44_g1515</name>
</gene>
<dbReference type="Proteomes" id="UP000030854">
    <property type="component" value="Unassembled WGS sequence"/>
</dbReference>
<evidence type="ECO:0000256" key="2">
    <source>
        <dbReference type="ARBA" id="ARBA00022801"/>
    </source>
</evidence>
<dbReference type="Pfam" id="PF03031">
    <property type="entry name" value="NIF"/>
    <property type="match status" value="1"/>
</dbReference>
<dbReference type="SMART" id="SM00292">
    <property type="entry name" value="BRCT"/>
    <property type="match status" value="1"/>
</dbReference>
<dbReference type="Gene3D" id="1.10.287.10">
    <property type="entry name" value="S15/NS1, RNA-binding"/>
    <property type="match status" value="1"/>
</dbReference>
<evidence type="ECO:0000313" key="11">
    <source>
        <dbReference type="Proteomes" id="UP000030854"/>
    </source>
</evidence>
<evidence type="ECO:0000259" key="9">
    <source>
        <dbReference type="PROSITE" id="PS50969"/>
    </source>
</evidence>
<dbReference type="GO" id="GO:0008420">
    <property type="term" value="F:RNA polymerase II CTD heptapeptide repeat phosphatase activity"/>
    <property type="evidence" value="ECO:0007669"/>
    <property type="project" value="UniProtKB-UniRule"/>
</dbReference>
<feature type="domain" description="BRCT" evidence="8">
    <location>
        <begin position="534"/>
        <end position="624"/>
    </location>
</feature>
<proteinExistence type="predicted"/>
<sequence length="848" mass="96811">MGKLFNLGSKLKYPLTIGRLLKSPGDEIHKQEPIMQFKFTWKQKVGDPFGEEWEEDQTTIADWDSPTDGHIKLWKVHEGMIIEKDTPFVEIEESCLHAVQYFGLCCFCGKDMTLVTWASANDDTVYAKINMIHNQTSLTISEDEASKAEKELQIRLLKNRKLSLVVDLDQTIIHACIEPTIGEWQNDPTCPNYEAVKEVRSFQLNDDWPRGVTSGCWYYIKMRPGLKKFLNKISEMYELHVYTMGTRAYAMNIAKIVDPEKKLFGDRIISRDENGSITTKSLSRLFPVSTKMVVIIDDRADVWPKNRPNLVKVVPYDFFLGIGDINSSFLPKREEIFKIIDSPKKDNIVFDNKKSTEQGEIISITEDIDKPETNDDNKVLDQSENNDSQKILKADALEELLSMGGGGGEDEARRLQQTVEQEKLLEKQFKERPLLQMQEKLDKEETEEEEQSKVELSSNIEQNVHNKHNLLKDDDVELEYLEKHLTQLHRVFYEEYDKAIIKAGYRNSVKGNNPNYNVPDLNIVPDIGNVLPKLKARTFDGCVIATAGLFIFNEELLKLKTDFGARVVHNVSRSCTHLVVSSDSPCSDEVRQALKYSHIKIVNKDWLRDSINKWEKEDEMPYLIHFGKESALDEPIQDELAMLSTQPSDDDGPSITGDETYLLTSTSQNEGTDRENVVKSKVKVDSQTNGLGSIDWRVVDEELAEFMSEEDFENDSDTLESMTIKRGYEEMTDNEESESESSLFKKQKITNERRSGLNEVVTLDQDYAIENKSLTTPKIFIDGEEISDQIEVTKNETLEGHSCDEDSDLEALLMAEFEREEAEEITNPDQDEKITGEGNSNVLTISGV</sequence>
<dbReference type="InterPro" id="IPR039189">
    <property type="entry name" value="Fcp1"/>
</dbReference>
<keyword evidence="2 6" id="KW-0378">Hydrolase</keyword>
<dbReference type="SMART" id="SM00577">
    <property type="entry name" value="CPDc"/>
    <property type="match status" value="1"/>
</dbReference>
<keyword evidence="11" id="KW-1185">Reference proteome</keyword>
<dbReference type="EMBL" id="JNVN01001187">
    <property type="protein sequence ID" value="KHJ33856.1"/>
    <property type="molecule type" value="Genomic_DNA"/>
</dbReference>
<dbReference type="InterPro" id="IPR036420">
    <property type="entry name" value="BRCT_dom_sf"/>
</dbReference>
<evidence type="ECO:0000256" key="5">
    <source>
        <dbReference type="ARBA" id="ARBA00048336"/>
    </source>
</evidence>
<evidence type="ECO:0000313" key="10">
    <source>
        <dbReference type="EMBL" id="KHJ33856.1"/>
    </source>
</evidence>
<dbReference type="GO" id="GO:0005634">
    <property type="term" value="C:nucleus"/>
    <property type="evidence" value="ECO:0007669"/>
    <property type="project" value="UniProtKB-SubCell"/>
</dbReference>
<evidence type="ECO:0000256" key="4">
    <source>
        <dbReference type="ARBA" id="ARBA00047761"/>
    </source>
</evidence>
<dbReference type="InterPro" id="IPR004274">
    <property type="entry name" value="FCP1_dom"/>
</dbReference>
<dbReference type="HOGENOM" id="CLU_007683_0_2_1"/>
<accession>A0A0B1PA96</accession>
<dbReference type="CDD" id="cd17729">
    <property type="entry name" value="BRCT_CTDP1"/>
    <property type="match status" value="1"/>
</dbReference>
<dbReference type="STRING" id="52586.A0A0B1PA96"/>
<feature type="domain" description="FCP1 homology" evidence="9">
    <location>
        <begin position="157"/>
        <end position="336"/>
    </location>
</feature>
<comment type="subcellular location">
    <subcellularLocation>
        <location evidence="1 6">Nucleus</location>
    </subcellularLocation>
</comment>
<comment type="catalytic activity">
    <reaction evidence="4 6">
        <text>O-phospho-L-seryl-[protein] + H2O = L-seryl-[protein] + phosphate</text>
        <dbReference type="Rhea" id="RHEA:20629"/>
        <dbReference type="Rhea" id="RHEA-COMP:9863"/>
        <dbReference type="Rhea" id="RHEA-COMP:11604"/>
        <dbReference type="ChEBI" id="CHEBI:15377"/>
        <dbReference type="ChEBI" id="CHEBI:29999"/>
        <dbReference type="ChEBI" id="CHEBI:43474"/>
        <dbReference type="ChEBI" id="CHEBI:83421"/>
        <dbReference type="EC" id="3.1.3.16"/>
    </reaction>
</comment>
<evidence type="ECO:0000256" key="6">
    <source>
        <dbReference type="RuleBase" id="RU366066"/>
    </source>
</evidence>
<dbReference type="SUPFAM" id="SSF56784">
    <property type="entry name" value="HAD-like"/>
    <property type="match status" value="1"/>
</dbReference>
<evidence type="ECO:0000256" key="1">
    <source>
        <dbReference type="ARBA" id="ARBA00004123"/>
    </source>
</evidence>